<dbReference type="Proteomes" id="UP000198615">
    <property type="component" value="Unassembled WGS sequence"/>
</dbReference>
<gene>
    <name evidence="2" type="ORF">SAMN05660686_00559</name>
</gene>
<evidence type="ECO:0000313" key="2">
    <source>
        <dbReference type="EMBL" id="SDF17245.1"/>
    </source>
</evidence>
<feature type="signal peptide" evidence="1">
    <location>
        <begin position="1"/>
        <end position="27"/>
    </location>
</feature>
<accession>A0A8G2EXF5</accession>
<reference evidence="2 3" key="1">
    <citation type="submission" date="2016-10" db="EMBL/GenBank/DDBJ databases">
        <authorList>
            <person name="Varghese N."/>
            <person name="Submissions S."/>
        </authorList>
    </citation>
    <scope>NUCLEOTIDE SEQUENCE [LARGE SCALE GENOMIC DNA]</scope>
    <source>
        <strain evidence="2 3">DSM 18839</strain>
    </source>
</reference>
<feature type="chain" id="PRO_5034271191" evidence="1">
    <location>
        <begin position="28"/>
        <end position="127"/>
    </location>
</feature>
<sequence>MTRSVFRLPLAVLSVLCASALAGEALAGEADVVGVEIRRSGETWSFDVTVRHADTGWDHYADRWDVVAPDGTVLATRTLHHPHVEEQPFTRSLGGVAVPAGVEAVTLRAHDSVHLYGGAEVRVVLPR</sequence>
<evidence type="ECO:0000313" key="3">
    <source>
        <dbReference type="Proteomes" id="UP000198615"/>
    </source>
</evidence>
<name>A0A8G2EXF5_9PROT</name>
<dbReference type="OrthoDB" id="573055at2"/>
<proteinExistence type="predicted"/>
<keyword evidence="1" id="KW-0732">Signal</keyword>
<comment type="caution">
    <text evidence="2">The sequence shown here is derived from an EMBL/GenBank/DDBJ whole genome shotgun (WGS) entry which is preliminary data.</text>
</comment>
<dbReference type="RefSeq" id="WP_093147964.1">
    <property type="nucleotide sequence ID" value="NZ_FNBW01000001.1"/>
</dbReference>
<evidence type="ECO:0000256" key="1">
    <source>
        <dbReference type="SAM" id="SignalP"/>
    </source>
</evidence>
<keyword evidence="3" id="KW-1185">Reference proteome</keyword>
<organism evidence="2 3">
    <name type="scientific">Thalassobaculum litoreum DSM 18839</name>
    <dbReference type="NCBI Taxonomy" id="1123362"/>
    <lineage>
        <taxon>Bacteria</taxon>
        <taxon>Pseudomonadati</taxon>
        <taxon>Pseudomonadota</taxon>
        <taxon>Alphaproteobacteria</taxon>
        <taxon>Rhodospirillales</taxon>
        <taxon>Thalassobaculaceae</taxon>
        <taxon>Thalassobaculum</taxon>
    </lineage>
</organism>
<dbReference type="AlphaFoldDB" id="A0A8G2EXF5"/>
<dbReference type="EMBL" id="FNBW01000001">
    <property type="protein sequence ID" value="SDF17245.1"/>
    <property type="molecule type" value="Genomic_DNA"/>
</dbReference>
<protein>
    <submittedName>
        <fullName evidence="2">Uncharacterized protein</fullName>
    </submittedName>
</protein>